<protein>
    <recommendedName>
        <fullName evidence="5">C3H1-type domain-containing protein</fullName>
    </recommendedName>
</protein>
<dbReference type="Gene3D" id="4.10.1000.10">
    <property type="entry name" value="Zinc finger, CCCH-type"/>
    <property type="match status" value="3"/>
</dbReference>
<feature type="zinc finger region" description="C3H1-type" evidence="4">
    <location>
        <begin position="277"/>
        <end position="304"/>
    </location>
</feature>
<dbReference type="Pfam" id="PF14608">
    <property type="entry name" value="zf-CCCH_2"/>
    <property type="match status" value="2"/>
</dbReference>
<feature type="domain" description="C3H1-type" evidence="5">
    <location>
        <begin position="305"/>
        <end position="332"/>
    </location>
</feature>
<dbReference type="InterPro" id="IPR036855">
    <property type="entry name" value="Znf_CCCH_sf"/>
</dbReference>
<evidence type="ECO:0000256" key="4">
    <source>
        <dbReference type="PROSITE-ProRule" id="PRU00723"/>
    </source>
</evidence>
<dbReference type="SUPFAM" id="SSF90229">
    <property type="entry name" value="CCCH zinc finger"/>
    <property type="match status" value="4"/>
</dbReference>
<dbReference type="Pfam" id="PF00642">
    <property type="entry name" value="zf-CCCH"/>
    <property type="match status" value="2"/>
</dbReference>
<organism evidence="6">
    <name type="scientific">Spongospora subterranea</name>
    <dbReference type="NCBI Taxonomy" id="70186"/>
    <lineage>
        <taxon>Eukaryota</taxon>
        <taxon>Sar</taxon>
        <taxon>Rhizaria</taxon>
        <taxon>Endomyxa</taxon>
        <taxon>Phytomyxea</taxon>
        <taxon>Plasmodiophorida</taxon>
        <taxon>Plasmodiophoridae</taxon>
        <taxon>Spongospora</taxon>
    </lineage>
</organism>
<dbReference type="InterPro" id="IPR000571">
    <property type="entry name" value="Znf_CCCH"/>
</dbReference>
<feature type="zinc finger region" description="C3H1-type" evidence="4">
    <location>
        <begin position="221"/>
        <end position="249"/>
    </location>
</feature>
<dbReference type="GO" id="GO:0008270">
    <property type="term" value="F:zinc ion binding"/>
    <property type="evidence" value="ECO:0007669"/>
    <property type="project" value="UniProtKB-KW"/>
</dbReference>
<feature type="zinc finger region" description="C3H1-type" evidence="4">
    <location>
        <begin position="28"/>
        <end position="55"/>
    </location>
</feature>
<dbReference type="EMBL" id="HACM01002380">
    <property type="protein sequence ID" value="CRZ02822.1"/>
    <property type="molecule type" value="Transcribed_RNA"/>
</dbReference>
<feature type="domain" description="C3H1-type" evidence="5">
    <location>
        <begin position="221"/>
        <end position="249"/>
    </location>
</feature>
<dbReference type="PANTHER" id="PTHR46156">
    <property type="entry name" value="CCCH ZINGC FINGER"/>
    <property type="match status" value="1"/>
</dbReference>
<evidence type="ECO:0000256" key="1">
    <source>
        <dbReference type="ARBA" id="ARBA00022723"/>
    </source>
</evidence>
<dbReference type="PANTHER" id="PTHR46156:SF1">
    <property type="entry name" value="ZINC FINGER CCCH DOMAIN-CONTAINING PROTEIN 3"/>
    <property type="match status" value="1"/>
</dbReference>
<evidence type="ECO:0000256" key="3">
    <source>
        <dbReference type="ARBA" id="ARBA00022833"/>
    </source>
</evidence>
<feature type="domain" description="C3H1-type" evidence="5">
    <location>
        <begin position="28"/>
        <end position="55"/>
    </location>
</feature>
<keyword evidence="1 4" id="KW-0479">Metal-binding</keyword>
<feature type="domain" description="C3H1-type" evidence="5">
    <location>
        <begin position="277"/>
        <end position="304"/>
    </location>
</feature>
<evidence type="ECO:0000259" key="5">
    <source>
        <dbReference type="PROSITE" id="PS50103"/>
    </source>
</evidence>
<sequence length="375" mass="42258">MADTNEADARRRLEQLRKAISQQHQIPPTRPMSCRFFARGSCQKEASCPFMHSKTNHVKHHSVSHSIKKIPVSAESRLRILQNLLREQKGTNAVSMKSRYTFKAPGYVPPKPVKIVSCKSLSKPKPRLFTHSHSVNRSLNVNGVLFRLSPCGRSLIRSSSNANPINSVKSFIPSRVHLNGFDFIKSSSGSLVRSSLQSSRQAASSKLRRSLDIVRHKKLDKRKRQLCMFFCRFGFCKLAKECPFLHDTTKVAVCRTFVSDGVCSSPETCLLSHTVDRNKMPVCTHYLKGTCTKGDSCAYRHVKVNATAAICQDFLKGYCSKGDQCRLKHTYITKRKDKGDVVEINDSPLDCNANDHDIDRMRQDQFRLANCSPIG</sequence>
<accession>A0A0H5QMP9</accession>
<dbReference type="GO" id="GO:0005634">
    <property type="term" value="C:nucleus"/>
    <property type="evidence" value="ECO:0007669"/>
    <property type="project" value="TreeGrafter"/>
</dbReference>
<dbReference type="SMART" id="SM00356">
    <property type="entry name" value="ZnF_C3H1"/>
    <property type="match status" value="5"/>
</dbReference>
<name>A0A0H5QMP9_9EUKA</name>
<evidence type="ECO:0000256" key="2">
    <source>
        <dbReference type="ARBA" id="ARBA00022771"/>
    </source>
</evidence>
<dbReference type="PROSITE" id="PS50103">
    <property type="entry name" value="ZF_C3H1"/>
    <property type="match status" value="4"/>
</dbReference>
<reference evidence="6" key="1">
    <citation type="submission" date="2015-04" db="EMBL/GenBank/DDBJ databases">
        <title>The genome sequence of the plant pathogenic Rhizarian Plasmodiophora brassicae reveals insights in its biotrophic life cycle and the origin of chitin synthesis.</title>
        <authorList>
            <person name="Schwelm A."/>
            <person name="Fogelqvist J."/>
            <person name="Knaust A."/>
            <person name="Julke S."/>
            <person name="Lilja T."/>
            <person name="Dhandapani V."/>
            <person name="Bonilla-Rosso G."/>
            <person name="Karlsson M."/>
            <person name="Shevchenko A."/>
            <person name="Choi S.R."/>
            <person name="Kim H.G."/>
            <person name="Park J.Y."/>
            <person name="Lim Y.P."/>
            <person name="Ludwig-Muller J."/>
            <person name="Dixelius C."/>
        </authorList>
    </citation>
    <scope>NUCLEOTIDE SEQUENCE</scope>
    <source>
        <tissue evidence="6">Potato root galls</tissue>
    </source>
</reference>
<evidence type="ECO:0000313" key="6">
    <source>
        <dbReference type="EMBL" id="CRZ02822.1"/>
    </source>
</evidence>
<proteinExistence type="predicted"/>
<keyword evidence="2 4" id="KW-0863">Zinc-finger</keyword>
<keyword evidence="3 4" id="KW-0862">Zinc</keyword>
<dbReference type="AlphaFoldDB" id="A0A0H5QMP9"/>
<feature type="zinc finger region" description="C3H1-type" evidence="4">
    <location>
        <begin position="305"/>
        <end position="332"/>
    </location>
</feature>